<evidence type="ECO:0000313" key="3">
    <source>
        <dbReference type="EMBL" id="GFJ96238.1"/>
    </source>
</evidence>
<reference evidence="3 4" key="2">
    <citation type="submission" date="2020-03" db="EMBL/GenBank/DDBJ databases">
        <authorList>
            <person name="Ichikawa N."/>
            <person name="Kimura A."/>
            <person name="Kitahashi Y."/>
            <person name="Uohara A."/>
        </authorList>
    </citation>
    <scope>NUCLEOTIDE SEQUENCE [LARGE SCALE GENOMIC DNA]</scope>
    <source>
        <strain evidence="3 4">NBRC 108638</strain>
    </source>
</reference>
<dbReference type="AlphaFoldDB" id="A0A6V8LMY4"/>
<dbReference type="PANTHER" id="PTHR43798">
    <property type="entry name" value="MONOACYLGLYCEROL LIPASE"/>
    <property type="match status" value="1"/>
</dbReference>
<comment type="caution">
    <text evidence="3">The sequence shown here is derived from an EMBL/GenBank/DDBJ whole genome shotgun (WGS) entry which is preliminary data.</text>
</comment>
<dbReference type="EMBL" id="BLPG01000002">
    <property type="protein sequence ID" value="GFJ96238.1"/>
    <property type="molecule type" value="Genomic_DNA"/>
</dbReference>
<reference evidence="3 4" key="1">
    <citation type="submission" date="2020-03" db="EMBL/GenBank/DDBJ databases">
        <title>Whole genome shotgun sequence of Phytohabitans rumicis NBRC 108638.</title>
        <authorList>
            <person name="Komaki H."/>
            <person name="Tamura T."/>
        </authorList>
    </citation>
    <scope>NUCLEOTIDE SEQUENCE [LARGE SCALE GENOMIC DNA]</scope>
    <source>
        <strain evidence="3 4">NBRC 108638</strain>
    </source>
</reference>
<dbReference type="SUPFAM" id="SSF53474">
    <property type="entry name" value="alpha/beta-Hydrolases"/>
    <property type="match status" value="1"/>
</dbReference>
<gene>
    <name evidence="3" type="ORF">Prum_098800</name>
</gene>
<evidence type="ECO:0000256" key="1">
    <source>
        <dbReference type="ARBA" id="ARBA00022801"/>
    </source>
</evidence>
<protein>
    <submittedName>
        <fullName evidence="3">Alpha/beta hydrolase</fullName>
    </submittedName>
</protein>
<dbReference type="PANTHER" id="PTHR43798:SF31">
    <property type="entry name" value="AB HYDROLASE SUPERFAMILY PROTEIN YCLE"/>
    <property type="match status" value="1"/>
</dbReference>
<accession>A0A6V8LMY4</accession>
<evidence type="ECO:0000313" key="4">
    <source>
        <dbReference type="Proteomes" id="UP000482960"/>
    </source>
</evidence>
<organism evidence="3 4">
    <name type="scientific">Phytohabitans rumicis</name>
    <dbReference type="NCBI Taxonomy" id="1076125"/>
    <lineage>
        <taxon>Bacteria</taxon>
        <taxon>Bacillati</taxon>
        <taxon>Actinomycetota</taxon>
        <taxon>Actinomycetes</taxon>
        <taxon>Micromonosporales</taxon>
        <taxon>Micromonosporaceae</taxon>
    </lineage>
</organism>
<dbReference type="InterPro" id="IPR029058">
    <property type="entry name" value="AB_hydrolase_fold"/>
</dbReference>
<dbReference type="GO" id="GO:0016787">
    <property type="term" value="F:hydrolase activity"/>
    <property type="evidence" value="ECO:0007669"/>
    <property type="project" value="UniProtKB-KW"/>
</dbReference>
<evidence type="ECO:0000259" key="2">
    <source>
        <dbReference type="Pfam" id="PF00561"/>
    </source>
</evidence>
<dbReference type="Pfam" id="PF00561">
    <property type="entry name" value="Abhydrolase_1"/>
    <property type="match status" value="1"/>
</dbReference>
<keyword evidence="4" id="KW-1185">Reference proteome</keyword>
<dbReference type="Gene3D" id="3.40.50.1820">
    <property type="entry name" value="alpha/beta hydrolase"/>
    <property type="match status" value="1"/>
</dbReference>
<dbReference type="InterPro" id="IPR000073">
    <property type="entry name" value="AB_hydrolase_1"/>
</dbReference>
<feature type="domain" description="AB hydrolase-1" evidence="2">
    <location>
        <begin position="27"/>
        <end position="252"/>
    </location>
</feature>
<dbReference type="GO" id="GO:0016020">
    <property type="term" value="C:membrane"/>
    <property type="evidence" value="ECO:0007669"/>
    <property type="project" value="TreeGrafter"/>
</dbReference>
<keyword evidence="1 3" id="KW-0378">Hydrolase</keyword>
<dbReference type="PRINTS" id="PR00111">
    <property type="entry name" value="ABHYDROLASE"/>
</dbReference>
<name>A0A6V8LMY4_9ACTN</name>
<dbReference type="Proteomes" id="UP000482960">
    <property type="component" value="Unassembled WGS sequence"/>
</dbReference>
<dbReference type="InterPro" id="IPR050266">
    <property type="entry name" value="AB_hydrolase_sf"/>
</dbReference>
<proteinExistence type="predicted"/>
<dbReference type="RefSeq" id="WP_173085796.1">
    <property type="nucleotide sequence ID" value="NZ_BAABJB010000071.1"/>
</dbReference>
<sequence length="270" mass="28947">MVATTSVKVASGVTLPFVEQGDHDGVPVVFVHAVADSWRAFEPLLAHLPAEIHAFALTQRGSAGASEPTNGYRPEDFAADLGSFFDALHLDEAVVVGGSSGGVVARRFAIDHPDSTRGLVLLGSPDTLANKPALRQLWDSTISTLTDPVDPDWVRGFAESVVVHALPAGLMETMVQENLKVSARVWRSTFEGLIEDDSFAELDRIVAPTLVIWGDQDSILTRHDQERLTSAIPGARLLIYPGAGHAFYWEDPARAAADVAAFATQATSRP</sequence>